<organism evidence="4">
    <name type="scientific">Guillardia theta (strain CCMP2712)</name>
    <name type="common">Cryptophyte</name>
    <dbReference type="NCBI Taxonomy" id="905079"/>
    <lineage>
        <taxon>Eukaryota</taxon>
        <taxon>Cryptophyceae</taxon>
        <taxon>Pyrenomonadales</taxon>
        <taxon>Geminigeraceae</taxon>
        <taxon>Guillardia</taxon>
    </lineage>
</organism>
<dbReference type="KEGG" id="gtt:GUITHDRAFT_142065"/>
<feature type="coiled-coil region" evidence="1">
    <location>
        <begin position="669"/>
        <end position="703"/>
    </location>
</feature>
<dbReference type="PANTHER" id="PTHR24362:SF309">
    <property type="entry name" value="PROTEIN KINASE DOMAIN-CONTAINING PROTEIN"/>
    <property type="match status" value="1"/>
</dbReference>
<reference evidence="6" key="2">
    <citation type="submission" date="2012-11" db="EMBL/GenBank/DDBJ databases">
        <authorList>
            <person name="Kuo A."/>
            <person name="Curtis B.A."/>
            <person name="Tanifuji G."/>
            <person name="Burki F."/>
            <person name="Gruber A."/>
            <person name="Irimia M."/>
            <person name="Maruyama S."/>
            <person name="Arias M.C."/>
            <person name="Ball S.G."/>
            <person name="Gile G.H."/>
            <person name="Hirakawa Y."/>
            <person name="Hopkins J.F."/>
            <person name="Rensing S.A."/>
            <person name="Schmutz J."/>
            <person name="Symeonidi A."/>
            <person name="Elias M."/>
            <person name="Eveleigh R.J."/>
            <person name="Herman E.K."/>
            <person name="Klute M.J."/>
            <person name="Nakayama T."/>
            <person name="Obornik M."/>
            <person name="Reyes-Prieto A."/>
            <person name="Armbrust E.V."/>
            <person name="Aves S.J."/>
            <person name="Beiko R.G."/>
            <person name="Coutinho P."/>
            <person name="Dacks J.B."/>
            <person name="Durnford D.G."/>
            <person name="Fast N.M."/>
            <person name="Green B.R."/>
            <person name="Grisdale C."/>
            <person name="Hempe F."/>
            <person name="Henrissat B."/>
            <person name="Hoppner M.P."/>
            <person name="Ishida K.-I."/>
            <person name="Kim E."/>
            <person name="Koreny L."/>
            <person name="Kroth P.G."/>
            <person name="Liu Y."/>
            <person name="Malik S.-B."/>
            <person name="Maier U.G."/>
            <person name="McRose D."/>
            <person name="Mock T."/>
            <person name="Neilson J.A."/>
            <person name="Onodera N.T."/>
            <person name="Poole A.M."/>
            <person name="Pritham E.J."/>
            <person name="Richards T.A."/>
            <person name="Rocap G."/>
            <person name="Roy S.W."/>
            <person name="Sarai C."/>
            <person name="Schaack S."/>
            <person name="Shirato S."/>
            <person name="Slamovits C.H."/>
            <person name="Spencer D.F."/>
            <person name="Suzuki S."/>
            <person name="Worden A.Z."/>
            <person name="Zauner S."/>
            <person name="Barry K."/>
            <person name="Bell C."/>
            <person name="Bharti A.K."/>
            <person name="Crow J.A."/>
            <person name="Grimwood J."/>
            <person name="Kramer R."/>
            <person name="Lindquist E."/>
            <person name="Lucas S."/>
            <person name="Salamov A."/>
            <person name="McFadden G.I."/>
            <person name="Lane C.E."/>
            <person name="Keeling P.J."/>
            <person name="Gray M.W."/>
            <person name="Grigoriev I.V."/>
            <person name="Archibald J.M."/>
        </authorList>
    </citation>
    <scope>NUCLEOTIDE SEQUENCE</scope>
    <source>
        <strain evidence="6">CCMP2712</strain>
    </source>
</reference>
<reference evidence="4 6" key="1">
    <citation type="journal article" date="2012" name="Nature">
        <title>Algal genomes reveal evolutionary mosaicism and the fate of nucleomorphs.</title>
        <authorList>
            <consortium name="DOE Joint Genome Institute"/>
            <person name="Curtis B.A."/>
            <person name="Tanifuji G."/>
            <person name="Burki F."/>
            <person name="Gruber A."/>
            <person name="Irimia M."/>
            <person name="Maruyama S."/>
            <person name="Arias M.C."/>
            <person name="Ball S.G."/>
            <person name="Gile G.H."/>
            <person name="Hirakawa Y."/>
            <person name="Hopkins J.F."/>
            <person name="Kuo A."/>
            <person name="Rensing S.A."/>
            <person name="Schmutz J."/>
            <person name="Symeonidi A."/>
            <person name="Elias M."/>
            <person name="Eveleigh R.J."/>
            <person name="Herman E.K."/>
            <person name="Klute M.J."/>
            <person name="Nakayama T."/>
            <person name="Obornik M."/>
            <person name="Reyes-Prieto A."/>
            <person name="Armbrust E.V."/>
            <person name="Aves S.J."/>
            <person name="Beiko R.G."/>
            <person name="Coutinho P."/>
            <person name="Dacks J.B."/>
            <person name="Durnford D.G."/>
            <person name="Fast N.M."/>
            <person name="Green B.R."/>
            <person name="Grisdale C.J."/>
            <person name="Hempel F."/>
            <person name="Henrissat B."/>
            <person name="Hoppner M.P."/>
            <person name="Ishida K."/>
            <person name="Kim E."/>
            <person name="Koreny L."/>
            <person name="Kroth P.G."/>
            <person name="Liu Y."/>
            <person name="Malik S.B."/>
            <person name="Maier U.G."/>
            <person name="McRose D."/>
            <person name="Mock T."/>
            <person name="Neilson J.A."/>
            <person name="Onodera N.T."/>
            <person name="Poole A.M."/>
            <person name="Pritham E.J."/>
            <person name="Richards T.A."/>
            <person name="Rocap G."/>
            <person name="Roy S.W."/>
            <person name="Sarai C."/>
            <person name="Schaack S."/>
            <person name="Shirato S."/>
            <person name="Slamovits C.H."/>
            <person name="Spencer D.F."/>
            <person name="Suzuki S."/>
            <person name="Worden A.Z."/>
            <person name="Zauner S."/>
            <person name="Barry K."/>
            <person name="Bell C."/>
            <person name="Bharti A.K."/>
            <person name="Crow J.A."/>
            <person name="Grimwood J."/>
            <person name="Kramer R."/>
            <person name="Lindquist E."/>
            <person name="Lucas S."/>
            <person name="Salamov A."/>
            <person name="McFadden G.I."/>
            <person name="Lane C.E."/>
            <person name="Keeling P.J."/>
            <person name="Gray M.W."/>
            <person name="Grigoriev I.V."/>
            <person name="Archibald J.M."/>
        </authorList>
    </citation>
    <scope>NUCLEOTIDE SEQUENCE</scope>
    <source>
        <strain evidence="4 6">CCMP2712</strain>
    </source>
</reference>
<dbReference type="STRING" id="905079.L1IYR7"/>
<dbReference type="PaxDb" id="55529-EKX41371"/>
<evidence type="ECO:0000256" key="1">
    <source>
        <dbReference type="SAM" id="Coils"/>
    </source>
</evidence>
<keyword evidence="6" id="KW-1185">Reference proteome</keyword>
<dbReference type="GO" id="GO:0004672">
    <property type="term" value="F:protein kinase activity"/>
    <property type="evidence" value="ECO:0007669"/>
    <property type="project" value="InterPro"/>
</dbReference>
<keyword evidence="1" id="KW-0175">Coiled coil</keyword>
<dbReference type="HOGENOM" id="CLU_015548_0_0_1"/>
<evidence type="ECO:0000313" key="4">
    <source>
        <dbReference type="EMBL" id="EKX41371.1"/>
    </source>
</evidence>
<dbReference type="Pfam" id="PF00069">
    <property type="entry name" value="Pkinase"/>
    <property type="match status" value="1"/>
</dbReference>
<dbReference type="Proteomes" id="UP000011087">
    <property type="component" value="Unassembled WGS sequence"/>
</dbReference>
<dbReference type="PANTHER" id="PTHR24362">
    <property type="entry name" value="SERINE/THREONINE-PROTEIN KINASE NEK"/>
    <property type="match status" value="1"/>
</dbReference>
<dbReference type="SMART" id="SM00220">
    <property type="entry name" value="S_TKc"/>
    <property type="match status" value="1"/>
</dbReference>
<dbReference type="AlphaFoldDB" id="L1IYR7"/>
<dbReference type="SUPFAM" id="SSF56112">
    <property type="entry name" value="Protein kinase-like (PK-like)"/>
    <property type="match status" value="1"/>
</dbReference>
<dbReference type="RefSeq" id="XP_005828351.1">
    <property type="nucleotide sequence ID" value="XM_005828294.1"/>
</dbReference>
<accession>L1IYR7</accession>
<feature type="coiled-coil region" evidence="1">
    <location>
        <begin position="493"/>
        <end position="527"/>
    </location>
</feature>
<dbReference type="EMBL" id="JH993024">
    <property type="protein sequence ID" value="EKX41371.1"/>
    <property type="molecule type" value="Genomic_DNA"/>
</dbReference>
<name>L1IYR7_GUITC</name>
<evidence type="ECO:0000313" key="6">
    <source>
        <dbReference type="Proteomes" id="UP000011087"/>
    </source>
</evidence>
<gene>
    <name evidence="4" type="ORF">GUITHDRAFT_142065</name>
</gene>
<dbReference type="InterPro" id="IPR000719">
    <property type="entry name" value="Prot_kinase_dom"/>
</dbReference>
<evidence type="ECO:0000259" key="3">
    <source>
        <dbReference type="PROSITE" id="PS50011"/>
    </source>
</evidence>
<dbReference type="GO" id="GO:0005524">
    <property type="term" value="F:ATP binding"/>
    <property type="evidence" value="ECO:0007669"/>
    <property type="project" value="InterPro"/>
</dbReference>
<feature type="region of interest" description="Disordered" evidence="2">
    <location>
        <begin position="23"/>
        <end position="69"/>
    </location>
</feature>
<reference evidence="5" key="3">
    <citation type="submission" date="2016-03" db="UniProtKB">
        <authorList>
            <consortium name="EnsemblProtists"/>
        </authorList>
    </citation>
    <scope>IDENTIFICATION</scope>
</reference>
<evidence type="ECO:0000313" key="5">
    <source>
        <dbReference type="EnsemblProtists" id="EKX41371"/>
    </source>
</evidence>
<proteinExistence type="predicted"/>
<dbReference type="InterPro" id="IPR011009">
    <property type="entry name" value="Kinase-like_dom_sf"/>
</dbReference>
<dbReference type="Gene3D" id="1.10.510.10">
    <property type="entry name" value="Transferase(Phosphotransferase) domain 1"/>
    <property type="match status" value="1"/>
</dbReference>
<dbReference type="PROSITE" id="PS50011">
    <property type="entry name" value="PROTEIN_KINASE_DOM"/>
    <property type="match status" value="1"/>
</dbReference>
<feature type="domain" description="Protein kinase" evidence="3">
    <location>
        <begin position="88"/>
        <end position="362"/>
    </location>
</feature>
<sequence length="745" mass="84152">MCAKSRGWTGYDEYGCAFCKSQTGRKDRKVNQDQTVQMKQDEHETKQKEEERRKLVQQEEEQKKQGGKGCVLHKGVEQKDADPVSITIQSLTNMSTSGHYYVFHCSVRAGIKDKKGVLKAAKDSNSERLLQHELDIYRKLDCNKYIVECIHVAKFSLDGQSPSFLAIVTERAKRSLADWIAESESEVRQFHKQGVAQQLGRIVSYIHQQNLVWLDVKPANFVVFKDLQIKAADFDGAGRVGTEVTRQTVNYCAPELTNRVRAPAAFLMDAWSLGMTVFEVFTGQNLYSLIGLNEPDQIVGFWKERGSQSILEGKAREVLTDSSSDTKLKHFLFGRDGVGGVLRSDPAQRSSVLQCMRERALFTDSETTTGLHRKVDQVTETLSSIKLEISELKPLIREGLDGIISQAANNEGVEKELKKLTRALSQLPRVDATAAGNSEEIRIQLDKICHVIEDFSTLVSGNCSYCLQGVSETFKATLQTCQSKQGKDQEEMLLKVLKQMGDMQKQLNNVETEIMDLKDKLEDAVTASRSAVFLLNRLCLAEADGKLAPHLIWIYPAERKKSLMSRLNPKHWIYDKVYIRFICPVSLQVCAERFETQDMKSWFKRALPYLKAALCVLQIALASAWCMGLPCPALGDQVPRENRELEAVKALSGFVMEMAVQEQINLSPIEESLNARERQQEKLDALRDDLRRSNKAVVELMENIDKNWVNKTGLRLVNARDGTVEWVHPSAADDFKRKGQKMLSM</sequence>
<dbReference type="GeneID" id="17298009"/>
<evidence type="ECO:0000256" key="2">
    <source>
        <dbReference type="SAM" id="MobiDB-lite"/>
    </source>
</evidence>
<dbReference type="OrthoDB" id="45365at2759"/>
<protein>
    <recommendedName>
        <fullName evidence="3">Protein kinase domain-containing protein</fullName>
    </recommendedName>
</protein>
<feature type="compositionally biased region" description="Basic and acidic residues" evidence="2">
    <location>
        <begin position="39"/>
        <end position="64"/>
    </location>
</feature>
<dbReference type="eggNOG" id="KOG0597">
    <property type="taxonomic scope" value="Eukaryota"/>
</dbReference>
<dbReference type="EnsemblProtists" id="EKX41371">
    <property type="protein sequence ID" value="EKX41371"/>
    <property type="gene ID" value="GUITHDRAFT_142065"/>
</dbReference>